<dbReference type="InterPro" id="IPR027383">
    <property type="entry name" value="Znf_put"/>
</dbReference>
<keyword evidence="3" id="KW-1185">Reference proteome</keyword>
<organism evidence="2 3">
    <name type="scientific">Pseudomonas anguilliseptica</name>
    <dbReference type="NCBI Taxonomy" id="53406"/>
    <lineage>
        <taxon>Bacteria</taxon>
        <taxon>Pseudomonadati</taxon>
        <taxon>Pseudomonadota</taxon>
        <taxon>Gammaproteobacteria</taxon>
        <taxon>Pseudomonadales</taxon>
        <taxon>Pseudomonadaceae</taxon>
        <taxon>Pseudomonas</taxon>
    </lineage>
</organism>
<dbReference type="InterPro" id="IPR041916">
    <property type="entry name" value="Anti_sigma_zinc_sf"/>
</dbReference>
<evidence type="ECO:0000259" key="1">
    <source>
        <dbReference type="Pfam" id="PF13490"/>
    </source>
</evidence>
<dbReference type="OrthoDB" id="8374021at2"/>
<dbReference type="AlphaFoldDB" id="A0A1H4NLJ4"/>
<name>A0A1H4NLJ4_PSEAG</name>
<dbReference type="EMBL" id="FNSC01000001">
    <property type="protein sequence ID" value="SEB96140.1"/>
    <property type="molecule type" value="Genomic_DNA"/>
</dbReference>
<sequence>MLSCKELVAHSSEFLDGHLGLRKRLSVRMHLAMCVNCRRFIKQMRLSQAVLRRLPRGQSPELDELASKLAELRRQQH</sequence>
<accession>A0A1H4NLJ4</accession>
<dbReference type="Gene3D" id="1.10.10.1320">
    <property type="entry name" value="Anti-sigma factor, zinc-finger domain"/>
    <property type="match status" value="1"/>
</dbReference>
<dbReference type="Pfam" id="PF13490">
    <property type="entry name" value="zf-HC2"/>
    <property type="match status" value="1"/>
</dbReference>
<evidence type="ECO:0000313" key="2">
    <source>
        <dbReference type="EMBL" id="SEB96140.1"/>
    </source>
</evidence>
<dbReference type="GO" id="GO:0008270">
    <property type="term" value="F:zinc ion binding"/>
    <property type="evidence" value="ECO:0007669"/>
    <property type="project" value="UniProtKB-KW"/>
</dbReference>
<keyword evidence="2" id="KW-0862">Zinc</keyword>
<feature type="domain" description="Putative zinc-finger" evidence="1">
    <location>
        <begin position="4"/>
        <end position="38"/>
    </location>
</feature>
<proteinExistence type="predicted"/>
<evidence type="ECO:0000313" key="3">
    <source>
        <dbReference type="Proteomes" id="UP000242849"/>
    </source>
</evidence>
<keyword evidence="2" id="KW-0863">Zinc-finger</keyword>
<dbReference type="RefSeq" id="WP_090375372.1">
    <property type="nucleotide sequence ID" value="NZ_CP156749.1"/>
</dbReference>
<protein>
    <submittedName>
        <fullName evidence="2">Zinc-finger</fullName>
    </submittedName>
</protein>
<gene>
    <name evidence="2" type="ORF">SAMN05421553_0093</name>
</gene>
<dbReference type="STRING" id="53406.SAMN05421553_0093"/>
<keyword evidence="2" id="KW-0479">Metal-binding</keyword>
<reference evidence="3" key="1">
    <citation type="submission" date="2016-10" db="EMBL/GenBank/DDBJ databases">
        <authorList>
            <person name="Varghese N."/>
            <person name="Submissions S."/>
        </authorList>
    </citation>
    <scope>NUCLEOTIDE SEQUENCE [LARGE SCALE GENOMIC DNA]</scope>
    <source>
        <strain evidence="3">DSM 12111</strain>
    </source>
</reference>
<dbReference type="Proteomes" id="UP000242849">
    <property type="component" value="Unassembled WGS sequence"/>
</dbReference>